<dbReference type="EMBL" id="JEMB01002895">
    <property type="protein sequence ID" value="KYF77480.1"/>
    <property type="molecule type" value="Genomic_DNA"/>
</dbReference>
<accession>A0A150RB92</accession>
<protein>
    <recommendedName>
        <fullName evidence="3">Class I SAM-dependent methyltransferase</fullName>
    </recommendedName>
</protein>
<dbReference type="Pfam" id="PF13489">
    <property type="entry name" value="Methyltransf_23"/>
    <property type="match status" value="1"/>
</dbReference>
<comment type="caution">
    <text evidence="1">The sequence shown here is derived from an EMBL/GenBank/DDBJ whole genome shotgun (WGS) entry which is preliminary data.</text>
</comment>
<evidence type="ECO:0000313" key="2">
    <source>
        <dbReference type="Proteomes" id="UP000075635"/>
    </source>
</evidence>
<gene>
    <name evidence="1" type="ORF">BE17_24560</name>
</gene>
<dbReference type="Proteomes" id="UP000075635">
    <property type="component" value="Unassembled WGS sequence"/>
</dbReference>
<dbReference type="AlphaFoldDB" id="A0A150RB92"/>
<name>A0A150RB92_SORCE</name>
<dbReference type="SUPFAM" id="SSF53335">
    <property type="entry name" value="S-adenosyl-L-methionine-dependent methyltransferases"/>
    <property type="match status" value="1"/>
</dbReference>
<evidence type="ECO:0008006" key="3">
    <source>
        <dbReference type="Google" id="ProtNLM"/>
    </source>
</evidence>
<sequence length="259" mass="28478">MRITMSPQDYATAFRLLSETSRHPENIAGAIRQRIVPELPDSPSLLDVGAVAERLAPCFGAMTLIEPNAEQLGSFAPASAEIVRDVFERFESSRRYDLVLCSHVLYHVPVAQWGGFIDRLLAFVRPAGYCAIVLGADRGQNYEMHRDFTSTVIDSSLLIKTLRGKQLAFDVIGSHNAYTAATFEDMVTLCRFFVLADCVSAEQLAAMTETEARELDAKIREHAARCRTDDGAYRLSQEDDMIILRQGASLSAAAPSAAS</sequence>
<dbReference type="Gene3D" id="3.40.50.150">
    <property type="entry name" value="Vaccinia Virus protein VP39"/>
    <property type="match status" value="1"/>
</dbReference>
<reference evidence="1 2" key="1">
    <citation type="submission" date="2014-02" db="EMBL/GenBank/DDBJ databases">
        <title>The small core and large imbalanced accessory genome model reveals a collaborative survival strategy of Sorangium cellulosum strains in nature.</title>
        <authorList>
            <person name="Han K."/>
            <person name="Peng R."/>
            <person name="Blom J."/>
            <person name="Li Y.-Z."/>
        </authorList>
    </citation>
    <scope>NUCLEOTIDE SEQUENCE [LARGE SCALE GENOMIC DNA]</scope>
    <source>
        <strain evidence="1 2">So0011-07</strain>
    </source>
</reference>
<organism evidence="1 2">
    <name type="scientific">Sorangium cellulosum</name>
    <name type="common">Polyangium cellulosum</name>
    <dbReference type="NCBI Taxonomy" id="56"/>
    <lineage>
        <taxon>Bacteria</taxon>
        <taxon>Pseudomonadati</taxon>
        <taxon>Myxococcota</taxon>
        <taxon>Polyangia</taxon>
        <taxon>Polyangiales</taxon>
        <taxon>Polyangiaceae</taxon>
        <taxon>Sorangium</taxon>
    </lineage>
</organism>
<evidence type="ECO:0000313" key="1">
    <source>
        <dbReference type="EMBL" id="KYF77480.1"/>
    </source>
</evidence>
<dbReference type="InterPro" id="IPR029063">
    <property type="entry name" value="SAM-dependent_MTases_sf"/>
</dbReference>
<proteinExistence type="predicted"/>